<sequence length="97" mass="10589">MYPSNLQQKRKNSPRRSAELSAHQNAVNTIGKLLVAYRVNGHPDQRAELIGMAKMAVALGALDTETYAYLIDLISQDDTPSPTPPACQRRAASVGMH</sequence>
<name>A0A7X4VVZ0_9GAMM</name>
<protein>
    <submittedName>
        <fullName evidence="2">Uncharacterized protein</fullName>
    </submittedName>
</protein>
<proteinExistence type="predicted"/>
<feature type="region of interest" description="Disordered" evidence="1">
    <location>
        <begin position="78"/>
        <end position="97"/>
    </location>
</feature>
<dbReference type="Proteomes" id="UP000448235">
    <property type="component" value="Unassembled WGS sequence"/>
</dbReference>
<gene>
    <name evidence="2" type="ORF">GRB80_00435</name>
</gene>
<keyword evidence="3" id="KW-1185">Reference proteome</keyword>
<evidence type="ECO:0000313" key="2">
    <source>
        <dbReference type="EMBL" id="NAW11317.1"/>
    </source>
</evidence>
<dbReference type="RefSeq" id="WP_161422158.1">
    <property type="nucleotide sequence ID" value="NZ_JARWMY010000002.1"/>
</dbReference>
<accession>A0A7X4VVZ0</accession>
<reference evidence="2 3" key="1">
    <citation type="submission" date="2019-12" db="EMBL/GenBank/DDBJ databases">
        <title>Draft genome sequencing of Halomonas icarensis D1-1.</title>
        <authorList>
            <person name="Pandiyan K."/>
            <person name="Kushwaha P."/>
            <person name="Gowdham M."/>
            <person name="Chakdar H."/>
            <person name="Singh A."/>
            <person name="Kumar M."/>
            <person name="Saxena A.K."/>
        </authorList>
    </citation>
    <scope>NUCLEOTIDE SEQUENCE [LARGE SCALE GENOMIC DNA]</scope>
    <source>
        <strain evidence="2 3">D1-1</strain>
    </source>
</reference>
<comment type="caution">
    <text evidence="2">The sequence shown here is derived from an EMBL/GenBank/DDBJ whole genome shotgun (WGS) entry which is preliminary data.</text>
</comment>
<dbReference type="AlphaFoldDB" id="A0A7X4VVZ0"/>
<organism evidence="2 3">
    <name type="scientific">Halomonas icarae</name>
    <dbReference type="NCBI Taxonomy" id="2691040"/>
    <lineage>
        <taxon>Bacteria</taxon>
        <taxon>Pseudomonadati</taxon>
        <taxon>Pseudomonadota</taxon>
        <taxon>Gammaproteobacteria</taxon>
        <taxon>Oceanospirillales</taxon>
        <taxon>Halomonadaceae</taxon>
        <taxon>Halomonas</taxon>
    </lineage>
</organism>
<feature type="region of interest" description="Disordered" evidence="1">
    <location>
        <begin position="1"/>
        <end position="23"/>
    </location>
</feature>
<evidence type="ECO:0000313" key="3">
    <source>
        <dbReference type="Proteomes" id="UP000448235"/>
    </source>
</evidence>
<dbReference type="EMBL" id="WUTS01000001">
    <property type="protein sequence ID" value="NAW11317.1"/>
    <property type="molecule type" value="Genomic_DNA"/>
</dbReference>
<evidence type="ECO:0000256" key="1">
    <source>
        <dbReference type="SAM" id="MobiDB-lite"/>
    </source>
</evidence>